<comment type="caution">
    <text evidence="2">The sequence shown here is derived from an EMBL/GenBank/DDBJ whole genome shotgun (WGS) entry which is preliminary data.</text>
</comment>
<protein>
    <submittedName>
        <fullName evidence="2">11507_t:CDS:1</fullName>
    </submittedName>
</protein>
<reference evidence="2 3" key="1">
    <citation type="submission" date="2021-06" db="EMBL/GenBank/DDBJ databases">
        <authorList>
            <person name="Kallberg Y."/>
            <person name="Tangrot J."/>
            <person name="Rosling A."/>
        </authorList>
    </citation>
    <scope>NUCLEOTIDE SEQUENCE [LARGE SCALE GENOMIC DNA]</scope>
    <source>
        <strain evidence="2 3">120-4 pot B 10/14</strain>
    </source>
</reference>
<evidence type="ECO:0000313" key="3">
    <source>
        <dbReference type="Proteomes" id="UP000789901"/>
    </source>
</evidence>
<organism evidence="2 3">
    <name type="scientific">Gigaspora margarita</name>
    <dbReference type="NCBI Taxonomy" id="4874"/>
    <lineage>
        <taxon>Eukaryota</taxon>
        <taxon>Fungi</taxon>
        <taxon>Fungi incertae sedis</taxon>
        <taxon>Mucoromycota</taxon>
        <taxon>Glomeromycotina</taxon>
        <taxon>Glomeromycetes</taxon>
        <taxon>Diversisporales</taxon>
        <taxon>Gigasporaceae</taxon>
        <taxon>Gigaspora</taxon>
    </lineage>
</organism>
<name>A0ABN7UR03_GIGMA</name>
<dbReference type="EMBL" id="CAJVQB010005224">
    <property type="protein sequence ID" value="CAG8656256.1"/>
    <property type="molecule type" value="Genomic_DNA"/>
</dbReference>
<dbReference type="Proteomes" id="UP000789901">
    <property type="component" value="Unassembled WGS sequence"/>
</dbReference>
<sequence>MGRIPNGALEEVRQKNTKNLGEYQNCIIAAAKKTVPCLQVKKTVKAKRQKIAIAKAAIALGKLIHEVKRNRISAKCLLVEVWNNQIRRINHLAKTKDIWQHQGVKLDKRVWRSNVTVNTIEQYKNLDLIFDMLEGSWHLQGNGPTIISMLDSKMEKQSKQTHIDLGLFFIRQLLDCSEELLIDDTESRKVKEDLFSNDINTSALQPHCEKLHQITDVNSGYGSHKRTRRSGTLAGSPKY</sequence>
<gene>
    <name evidence="2" type="ORF">GMARGA_LOCUS9630</name>
</gene>
<proteinExistence type="predicted"/>
<feature type="region of interest" description="Disordered" evidence="1">
    <location>
        <begin position="219"/>
        <end position="239"/>
    </location>
</feature>
<accession>A0ABN7UR03</accession>
<keyword evidence="3" id="KW-1185">Reference proteome</keyword>
<evidence type="ECO:0000313" key="2">
    <source>
        <dbReference type="EMBL" id="CAG8656256.1"/>
    </source>
</evidence>
<evidence type="ECO:0000256" key="1">
    <source>
        <dbReference type="SAM" id="MobiDB-lite"/>
    </source>
</evidence>